<evidence type="ECO:0000256" key="2">
    <source>
        <dbReference type="PROSITE-ProRule" id="PRU00169"/>
    </source>
</evidence>
<dbReference type="AlphaFoldDB" id="A0A6C7ED33"/>
<feature type="modified residue" description="4-aspartylphosphate" evidence="2">
    <location>
        <position position="51"/>
    </location>
</feature>
<dbReference type="Gene3D" id="3.40.50.2300">
    <property type="match status" value="1"/>
</dbReference>
<dbReference type="GO" id="GO:0000160">
    <property type="term" value="P:phosphorelay signal transduction system"/>
    <property type="evidence" value="ECO:0007669"/>
    <property type="project" value="InterPro"/>
</dbReference>
<dbReference type="RefSeq" id="WP_015441163.1">
    <property type="nucleotide sequence ID" value="NC_020520.1"/>
</dbReference>
<dbReference type="Proteomes" id="UP000011863">
    <property type="component" value="Chromosome"/>
</dbReference>
<reference evidence="4 5" key="1">
    <citation type="journal article" date="2013" name="Int. J. Syst. Evol. Microbiol.">
        <title>Ilumatobacter nonamiense sp. nov. and Ilumatobacter coccineum sp. nov., isolated from seashore sand.</title>
        <authorList>
            <person name="Matsumoto A."/>
            <person name="Kasai H."/>
            <person name="Matsuo Y."/>
            <person name="Shizuri Y."/>
            <person name="Ichikawa N."/>
            <person name="Fujita N."/>
            <person name="Omura S."/>
            <person name="Takahashi Y."/>
        </authorList>
    </citation>
    <scope>NUCLEOTIDE SEQUENCE [LARGE SCALE GENOMIC DNA]</scope>
    <source>
        <strain evidence="5">NBRC 103263 / KCTC 29153 / YM16-304</strain>
    </source>
</reference>
<evidence type="ECO:0000259" key="3">
    <source>
        <dbReference type="PROSITE" id="PS50110"/>
    </source>
</evidence>
<dbReference type="PROSITE" id="PS50110">
    <property type="entry name" value="RESPONSE_REGULATORY"/>
    <property type="match status" value="1"/>
</dbReference>
<dbReference type="PANTHER" id="PTHR44591:SF3">
    <property type="entry name" value="RESPONSE REGULATORY DOMAIN-CONTAINING PROTEIN"/>
    <property type="match status" value="1"/>
</dbReference>
<gene>
    <name evidence="4" type="ORF">YM304_16020</name>
</gene>
<name>A0A6C7ED33_ILUCY</name>
<accession>A0A6C7ED33</accession>
<feature type="domain" description="Response regulatory" evidence="3">
    <location>
        <begin position="2"/>
        <end position="125"/>
    </location>
</feature>
<dbReference type="KEGG" id="aym:YM304_16020"/>
<dbReference type="SMART" id="SM00448">
    <property type="entry name" value="REC"/>
    <property type="match status" value="1"/>
</dbReference>
<dbReference type="InterPro" id="IPR011006">
    <property type="entry name" value="CheY-like_superfamily"/>
</dbReference>
<dbReference type="Pfam" id="PF00072">
    <property type="entry name" value="Response_reg"/>
    <property type="match status" value="1"/>
</dbReference>
<dbReference type="InterPro" id="IPR001789">
    <property type="entry name" value="Sig_transdc_resp-reg_receiver"/>
</dbReference>
<keyword evidence="5" id="KW-1185">Reference proteome</keyword>
<dbReference type="PANTHER" id="PTHR44591">
    <property type="entry name" value="STRESS RESPONSE REGULATOR PROTEIN 1"/>
    <property type="match status" value="1"/>
</dbReference>
<dbReference type="SUPFAM" id="SSF52172">
    <property type="entry name" value="CheY-like"/>
    <property type="match status" value="1"/>
</dbReference>
<evidence type="ECO:0000256" key="1">
    <source>
        <dbReference type="ARBA" id="ARBA00022553"/>
    </source>
</evidence>
<protein>
    <submittedName>
        <fullName evidence="4">Putative two-component response regulator</fullName>
    </submittedName>
</protein>
<organism evidence="4 5">
    <name type="scientific">Ilumatobacter coccineus (strain NBRC 103263 / KCTC 29153 / YM16-304)</name>
    <dbReference type="NCBI Taxonomy" id="1313172"/>
    <lineage>
        <taxon>Bacteria</taxon>
        <taxon>Bacillati</taxon>
        <taxon>Actinomycetota</taxon>
        <taxon>Acidimicrobiia</taxon>
        <taxon>Acidimicrobiales</taxon>
        <taxon>Ilumatobacteraceae</taxon>
        <taxon>Ilumatobacter</taxon>
    </lineage>
</organism>
<keyword evidence="1 2" id="KW-0597">Phosphoprotein</keyword>
<dbReference type="InterPro" id="IPR050595">
    <property type="entry name" value="Bact_response_regulator"/>
</dbReference>
<evidence type="ECO:0000313" key="4">
    <source>
        <dbReference type="EMBL" id="BAN01916.1"/>
    </source>
</evidence>
<dbReference type="EMBL" id="AP012057">
    <property type="protein sequence ID" value="BAN01916.1"/>
    <property type="molecule type" value="Genomic_DNA"/>
</dbReference>
<proteinExistence type="predicted"/>
<sequence>MKILIVDDDEATVTFMRLAFSGAGHDVTTATTVAAALQLAVDDPPDVVLTDLTFSEADSGGELGGGLALARALRACAPTRTAGLLAVSGADAPDMVAAVDDTGFDGFVSKPVDLASLLERVDRLAVAVAERRAAEGGIDHP</sequence>
<evidence type="ECO:0000313" key="5">
    <source>
        <dbReference type="Proteomes" id="UP000011863"/>
    </source>
</evidence>